<proteinExistence type="predicted"/>
<dbReference type="EMBL" id="QZKI01000085">
    <property type="protein sequence ID" value="RJP69140.1"/>
    <property type="molecule type" value="Genomic_DNA"/>
</dbReference>
<dbReference type="InterPro" id="IPR001789">
    <property type="entry name" value="Sig_transdc_resp-reg_receiver"/>
</dbReference>
<dbReference type="GO" id="GO:0043565">
    <property type="term" value="F:sequence-specific DNA binding"/>
    <property type="evidence" value="ECO:0007669"/>
    <property type="project" value="InterPro"/>
</dbReference>
<dbReference type="FunFam" id="3.40.50.300:FF:000006">
    <property type="entry name" value="DNA-binding transcriptional regulator NtrC"/>
    <property type="match status" value="1"/>
</dbReference>
<sequence length="455" mass="50850">MKPEPITVLIVDDEEPFRTGLCARLKRKGFRTFGAATGEEALAIAREHLLDVALVDIRMPGMNGIELLSKLKETHPSIEVIILTGAASVETALEAMKLGAYDYLSKPCKFEELRMLVERAYEKKRLRHEKLILEKELKRLTCTGELVGASAKAAEIRKFISQAAQADCAVLLEGESGVGKELVAREIHRQSARADAPFVVLDCGAFPETLLANELFGHEKGAFTTALDSRQGLLEIANGGTLLIDEVGELTPANQVALLRVAETNKFRRLGGSKELHVNIRIIASTNRNLRDAVAEGRFRKDLFYRLEILHFTVPTLRERKEDIPLLAEHFLACLNRARGTNKKLKPEQKELLKSHPWPGNVRELANIIERSFYLSSDDKIQPAIFIQLEVDVPNLDRPVTPTTQTLSDLEREHILRMLAAKKGNKKETAKALGISRSRLYKMLKKHNIAPPPES</sequence>
<evidence type="ECO:0000259" key="9">
    <source>
        <dbReference type="PROSITE" id="PS50045"/>
    </source>
</evidence>
<dbReference type="SMART" id="SM00382">
    <property type="entry name" value="AAA"/>
    <property type="match status" value="1"/>
</dbReference>
<dbReference type="Pfam" id="PF02954">
    <property type="entry name" value="HTH_8"/>
    <property type="match status" value="1"/>
</dbReference>
<dbReference type="InterPro" id="IPR058031">
    <property type="entry name" value="AAA_lid_NorR"/>
</dbReference>
<evidence type="ECO:0000256" key="4">
    <source>
        <dbReference type="ARBA" id="ARBA00023012"/>
    </source>
</evidence>
<dbReference type="SMART" id="SM00448">
    <property type="entry name" value="REC"/>
    <property type="match status" value="1"/>
</dbReference>
<dbReference type="PROSITE" id="PS00688">
    <property type="entry name" value="SIGMA54_INTERACT_3"/>
    <property type="match status" value="1"/>
</dbReference>
<dbReference type="InterPro" id="IPR025944">
    <property type="entry name" value="Sigma_54_int_dom_CS"/>
</dbReference>
<dbReference type="InterPro" id="IPR003593">
    <property type="entry name" value="AAA+_ATPase"/>
</dbReference>
<keyword evidence="1 8" id="KW-0597">Phosphoprotein</keyword>
<evidence type="ECO:0000313" key="11">
    <source>
        <dbReference type="EMBL" id="RJP69140.1"/>
    </source>
</evidence>
<dbReference type="Gene3D" id="1.10.8.60">
    <property type="match status" value="1"/>
</dbReference>
<keyword evidence="7" id="KW-0804">Transcription</keyword>
<dbReference type="FunFam" id="3.40.50.2300:FF:000018">
    <property type="entry name" value="DNA-binding transcriptional regulator NtrC"/>
    <property type="match status" value="1"/>
</dbReference>
<evidence type="ECO:0000256" key="2">
    <source>
        <dbReference type="ARBA" id="ARBA00022741"/>
    </source>
</evidence>
<keyword evidence="4" id="KW-0902">Two-component regulatory system</keyword>
<dbReference type="InterPro" id="IPR002197">
    <property type="entry name" value="HTH_Fis"/>
</dbReference>
<feature type="domain" description="Sigma-54 factor interaction" evidence="9">
    <location>
        <begin position="146"/>
        <end position="374"/>
    </location>
</feature>
<comment type="caution">
    <text evidence="11">The sequence shown here is derived from an EMBL/GenBank/DDBJ whole genome shotgun (WGS) entry which is preliminary data.</text>
</comment>
<dbReference type="Pfam" id="PF00158">
    <property type="entry name" value="Sigma54_activat"/>
    <property type="match status" value="1"/>
</dbReference>
<dbReference type="InterPro" id="IPR025943">
    <property type="entry name" value="Sigma_54_int_dom_ATP-bd_2"/>
</dbReference>
<evidence type="ECO:0000256" key="7">
    <source>
        <dbReference type="ARBA" id="ARBA00023163"/>
    </source>
</evidence>
<evidence type="ECO:0000313" key="12">
    <source>
        <dbReference type="Proteomes" id="UP000285961"/>
    </source>
</evidence>
<dbReference type="PROSITE" id="PS50110">
    <property type="entry name" value="RESPONSE_REGULATORY"/>
    <property type="match status" value="1"/>
</dbReference>
<accession>A0A419EWR7</accession>
<dbReference type="InterPro" id="IPR025662">
    <property type="entry name" value="Sigma_54_int_dom_ATP-bd_1"/>
</dbReference>
<dbReference type="InterPro" id="IPR011006">
    <property type="entry name" value="CheY-like_superfamily"/>
</dbReference>
<evidence type="ECO:0000256" key="6">
    <source>
        <dbReference type="ARBA" id="ARBA00023125"/>
    </source>
</evidence>
<dbReference type="GO" id="GO:0000160">
    <property type="term" value="P:phosphorelay signal transduction system"/>
    <property type="evidence" value="ECO:0007669"/>
    <property type="project" value="UniProtKB-KW"/>
</dbReference>
<evidence type="ECO:0000256" key="1">
    <source>
        <dbReference type="ARBA" id="ARBA00022553"/>
    </source>
</evidence>
<evidence type="ECO:0000256" key="8">
    <source>
        <dbReference type="PROSITE-ProRule" id="PRU00169"/>
    </source>
</evidence>
<reference evidence="11 12" key="1">
    <citation type="journal article" date="2017" name="ISME J.">
        <title>Energy and carbon metabolisms in a deep terrestrial subsurface fluid microbial community.</title>
        <authorList>
            <person name="Momper L."/>
            <person name="Jungbluth S.P."/>
            <person name="Lee M.D."/>
            <person name="Amend J.P."/>
        </authorList>
    </citation>
    <scope>NUCLEOTIDE SEQUENCE [LARGE SCALE GENOMIC DNA]</scope>
    <source>
        <strain evidence="11">SURF_17</strain>
    </source>
</reference>
<dbReference type="GO" id="GO:0006355">
    <property type="term" value="P:regulation of DNA-templated transcription"/>
    <property type="evidence" value="ECO:0007669"/>
    <property type="project" value="InterPro"/>
</dbReference>
<keyword evidence="2" id="KW-0547">Nucleotide-binding</keyword>
<dbReference type="InterPro" id="IPR002078">
    <property type="entry name" value="Sigma_54_int"/>
</dbReference>
<dbReference type="PROSITE" id="PS00676">
    <property type="entry name" value="SIGMA54_INTERACT_2"/>
    <property type="match status" value="1"/>
</dbReference>
<dbReference type="AlphaFoldDB" id="A0A419EWR7"/>
<evidence type="ECO:0000256" key="3">
    <source>
        <dbReference type="ARBA" id="ARBA00022840"/>
    </source>
</evidence>
<dbReference type="InterPro" id="IPR027417">
    <property type="entry name" value="P-loop_NTPase"/>
</dbReference>
<name>A0A419EWR7_9BACT</name>
<dbReference type="PROSITE" id="PS00675">
    <property type="entry name" value="SIGMA54_INTERACT_1"/>
    <property type="match status" value="1"/>
</dbReference>
<keyword evidence="5" id="KW-0805">Transcription regulation</keyword>
<feature type="modified residue" description="4-aspartylphosphate" evidence="8">
    <location>
        <position position="56"/>
    </location>
</feature>
<dbReference type="Gene3D" id="3.40.50.2300">
    <property type="match status" value="1"/>
</dbReference>
<dbReference type="CDD" id="cd00009">
    <property type="entry name" value="AAA"/>
    <property type="match status" value="1"/>
</dbReference>
<dbReference type="Proteomes" id="UP000285961">
    <property type="component" value="Unassembled WGS sequence"/>
</dbReference>
<protein>
    <submittedName>
        <fullName evidence="11">Sigma-54-dependent Fis family transcriptional regulator</fullName>
    </submittedName>
</protein>
<dbReference type="Pfam" id="PF25601">
    <property type="entry name" value="AAA_lid_14"/>
    <property type="match status" value="1"/>
</dbReference>
<dbReference type="SUPFAM" id="SSF46689">
    <property type="entry name" value="Homeodomain-like"/>
    <property type="match status" value="1"/>
</dbReference>
<evidence type="ECO:0000259" key="10">
    <source>
        <dbReference type="PROSITE" id="PS50110"/>
    </source>
</evidence>
<dbReference type="InterPro" id="IPR009057">
    <property type="entry name" value="Homeodomain-like_sf"/>
</dbReference>
<dbReference type="Pfam" id="PF00072">
    <property type="entry name" value="Response_reg"/>
    <property type="match status" value="1"/>
</dbReference>
<feature type="domain" description="Response regulatory" evidence="10">
    <location>
        <begin position="7"/>
        <end position="121"/>
    </location>
</feature>
<keyword evidence="6" id="KW-0238">DNA-binding</keyword>
<dbReference type="CDD" id="cd17536">
    <property type="entry name" value="REC_YesN-like"/>
    <property type="match status" value="1"/>
</dbReference>
<dbReference type="Gene3D" id="3.40.50.300">
    <property type="entry name" value="P-loop containing nucleotide triphosphate hydrolases"/>
    <property type="match status" value="1"/>
</dbReference>
<organism evidence="11 12">
    <name type="scientific">Candidatus Abyssobacteria bacterium SURF_17</name>
    <dbReference type="NCBI Taxonomy" id="2093361"/>
    <lineage>
        <taxon>Bacteria</taxon>
        <taxon>Pseudomonadati</taxon>
        <taxon>Candidatus Hydrogenedentota</taxon>
        <taxon>Candidatus Abyssobacteria</taxon>
    </lineage>
</organism>
<evidence type="ECO:0000256" key="5">
    <source>
        <dbReference type="ARBA" id="ARBA00023015"/>
    </source>
</evidence>
<dbReference type="SUPFAM" id="SSF52172">
    <property type="entry name" value="CheY-like"/>
    <property type="match status" value="1"/>
</dbReference>
<dbReference type="GO" id="GO:0005524">
    <property type="term" value="F:ATP binding"/>
    <property type="evidence" value="ECO:0007669"/>
    <property type="project" value="UniProtKB-KW"/>
</dbReference>
<keyword evidence="3" id="KW-0067">ATP-binding</keyword>
<dbReference type="PROSITE" id="PS50045">
    <property type="entry name" value="SIGMA54_INTERACT_4"/>
    <property type="match status" value="1"/>
</dbReference>
<gene>
    <name evidence="11" type="ORF">C4532_11240</name>
</gene>
<dbReference type="SUPFAM" id="SSF52540">
    <property type="entry name" value="P-loop containing nucleoside triphosphate hydrolases"/>
    <property type="match status" value="1"/>
</dbReference>
<dbReference type="PANTHER" id="PTHR32071">
    <property type="entry name" value="TRANSCRIPTIONAL REGULATORY PROTEIN"/>
    <property type="match status" value="1"/>
</dbReference>
<dbReference type="PANTHER" id="PTHR32071:SF100">
    <property type="entry name" value="RESPONSE REGULATOR PROTEIN PILR"/>
    <property type="match status" value="1"/>
</dbReference>
<dbReference type="PRINTS" id="PR01590">
    <property type="entry name" value="HTHFIS"/>
</dbReference>
<dbReference type="Gene3D" id="1.10.10.60">
    <property type="entry name" value="Homeodomain-like"/>
    <property type="match status" value="1"/>
</dbReference>